<proteinExistence type="predicted"/>
<accession>A0A699YKB0</accession>
<evidence type="ECO:0000313" key="2">
    <source>
        <dbReference type="Proteomes" id="UP000485058"/>
    </source>
</evidence>
<protein>
    <submittedName>
        <fullName evidence="1">Uncharacterized protein</fullName>
    </submittedName>
</protein>
<dbReference type="EMBL" id="BLLF01000335">
    <property type="protein sequence ID" value="GFH10667.1"/>
    <property type="molecule type" value="Genomic_DNA"/>
</dbReference>
<organism evidence="1 2">
    <name type="scientific">Haematococcus lacustris</name>
    <name type="common">Green alga</name>
    <name type="synonym">Haematococcus pluvialis</name>
    <dbReference type="NCBI Taxonomy" id="44745"/>
    <lineage>
        <taxon>Eukaryota</taxon>
        <taxon>Viridiplantae</taxon>
        <taxon>Chlorophyta</taxon>
        <taxon>core chlorophytes</taxon>
        <taxon>Chlorophyceae</taxon>
        <taxon>CS clade</taxon>
        <taxon>Chlamydomonadales</taxon>
        <taxon>Haematococcaceae</taxon>
        <taxon>Haematococcus</taxon>
    </lineage>
</organism>
<evidence type="ECO:0000313" key="1">
    <source>
        <dbReference type="EMBL" id="GFH10667.1"/>
    </source>
</evidence>
<reference evidence="1 2" key="1">
    <citation type="submission" date="2020-02" db="EMBL/GenBank/DDBJ databases">
        <title>Draft genome sequence of Haematococcus lacustris strain NIES-144.</title>
        <authorList>
            <person name="Morimoto D."/>
            <person name="Nakagawa S."/>
            <person name="Yoshida T."/>
            <person name="Sawayama S."/>
        </authorList>
    </citation>
    <scope>NUCLEOTIDE SEQUENCE [LARGE SCALE GENOMIC DNA]</scope>
    <source>
        <strain evidence="1 2">NIES-144</strain>
    </source>
</reference>
<gene>
    <name evidence="1" type="ORF">HaLaN_06022</name>
</gene>
<keyword evidence="2" id="KW-1185">Reference proteome</keyword>
<dbReference type="Proteomes" id="UP000485058">
    <property type="component" value="Unassembled WGS sequence"/>
</dbReference>
<name>A0A699YKB0_HAELA</name>
<comment type="caution">
    <text evidence="1">The sequence shown here is derived from an EMBL/GenBank/DDBJ whole genome shotgun (WGS) entry which is preliminary data.</text>
</comment>
<sequence length="365" mass="40098">MTLPLRPHELPPSGWRPWLLWLWRSTALFPPIGIRHSALPASGMKAAARTLAFANQEEQPFVSQGGSGREGIESKGPGVAVALRRVCCMVLVGSQDHIIARFNEDVTIHGHCRDVLTISPNPQAVLWCKLTTAVLAPPLTALPRVSRRLSSMTQCPQCPQFSVPSNCSVISALSALTQCPDSEECHCAHCIASGWRMTRYRCMCSRVLPGPTIRSAPKSWRTFRCRGMSRWRCAGLAPSPSAPRLCWPLRTASPSPPFTSLTRRRRRRRWWEGAACTAPWGAPGLVARVAHPCRPPAHTSAHTESLVGVKLLVWMGSPVVWSEMRNFKGINGAPGYPQVDTSACLAWMSRHECVVTLAGSHWVLG</sequence>
<dbReference type="AlphaFoldDB" id="A0A699YKB0"/>